<evidence type="ECO:0000256" key="6">
    <source>
        <dbReference type="SAM" id="SignalP"/>
    </source>
</evidence>
<dbReference type="Proteomes" id="UP000009309">
    <property type="component" value="Unassembled WGS sequence"/>
</dbReference>
<organism evidence="8 9">
    <name type="scientific">Fibrisoma limi BUZ 3</name>
    <dbReference type="NCBI Taxonomy" id="1185876"/>
    <lineage>
        <taxon>Bacteria</taxon>
        <taxon>Pseudomonadati</taxon>
        <taxon>Bacteroidota</taxon>
        <taxon>Cytophagia</taxon>
        <taxon>Cytophagales</taxon>
        <taxon>Spirosomataceae</taxon>
        <taxon>Fibrisoma</taxon>
    </lineage>
</organism>
<feature type="coiled-coil region" evidence="5">
    <location>
        <begin position="501"/>
        <end position="569"/>
    </location>
</feature>
<evidence type="ECO:0000256" key="4">
    <source>
        <dbReference type="PROSITE-ProRule" id="PRU00339"/>
    </source>
</evidence>
<dbReference type="PANTHER" id="PTHR43065">
    <property type="entry name" value="SENSOR HISTIDINE KINASE"/>
    <property type="match status" value="1"/>
</dbReference>
<dbReference type="Pfam" id="PF13181">
    <property type="entry name" value="TPR_8"/>
    <property type="match status" value="1"/>
</dbReference>
<dbReference type="SUPFAM" id="SSF47384">
    <property type="entry name" value="Homodimeric domain of signal transducing histidine kinase"/>
    <property type="match status" value="1"/>
</dbReference>
<evidence type="ECO:0000256" key="3">
    <source>
        <dbReference type="ARBA" id="ARBA00022553"/>
    </source>
</evidence>
<dbReference type="SMART" id="SM00028">
    <property type="entry name" value="TPR"/>
    <property type="match status" value="3"/>
</dbReference>
<dbReference type="Gene3D" id="1.10.287.130">
    <property type="match status" value="1"/>
</dbReference>
<dbReference type="Pfam" id="PF00512">
    <property type="entry name" value="HisKA"/>
    <property type="match status" value="1"/>
</dbReference>
<feature type="chain" id="PRO_5003659001" description="histidine kinase" evidence="6">
    <location>
        <begin position="21"/>
        <end position="910"/>
    </location>
</feature>
<dbReference type="InterPro" id="IPR019734">
    <property type="entry name" value="TPR_rpt"/>
</dbReference>
<dbReference type="RefSeq" id="WP_009282851.1">
    <property type="nucleotide sequence ID" value="NZ_CAIT01000006.1"/>
</dbReference>
<dbReference type="EMBL" id="CAIT01000006">
    <property type="protein sequence ID" value="CCH54271.1"/>
    <property type="molecule type" value="Genomic_DNA"/>
</dbReference>
<evidence type="ECO:0000256" key="5">
    <source>
        <dbReference type="SAM" id="Coils"/>
    </source>
</evidence>
<dbReference type="InterPro" id="IPR005467">
    <property type="entry name" value="His_kinase_dom"/>
</dbReference>
<sequence length="910" mass="103836">MKPYVVAFLLLLCCFSRSQAQQAATIYRIKIDSLQVLINRQPKADSNTVKWLNYVARVCFYDMQYQRGLLATIEARELAKKLHYAKGEGLYWRTLSIFNAAPLAFYYYNFLAKWFYTDRKQQEETVRLWAGLPGERNVEKMKAELLTALTYFEKHLDHEVLANVLVAYASLIKPNEQTAYSAKAIRLFRENNQPIPPFFIAAVTMQLSGQAGNEKETKEAEIETRTILATTKDSREKASMYYFLGQIYVNQGRKDLAFDVVHQADKLLEKFGEKELRINVLYRLGILCFDLSLHKKAADYLKKAAILSAENINNSAAGLTELYLQTAFSLINLKEFKEASYFIEKSRNAPTGLHSELTRRYNTARQYDAMGQLLMGQGKYQEALKNFAQALTYANQTGDSIRLASYMTYYMAQCYQKLGQFQESIRYGKLSYEKAFPVHVLGTQRNYVITRTSLLLSEVYEEAGQPLEAYHYLKEYQKLRKEADQKDEANHLLDVEIQAAIEKGEQEKKRLEGEQHLQKQRILAIEKQREIDQLKAQAQNQLLQARAEQAELDKQLETERLEARALQNRRQQDYKIALLNLDIDTQHKVRTGLLGGLALFALFVIGLVRQNRVKQRFNQTLTKQKVEIERQRDQLNETLTELKSTQAQLIEKEKLASLGELTAGIAHEIQNPLNFVNNFSEVSTELIEELKEEAQAGHAEDVLAIADDLSSNLQKIHHHGDRAAAIVRGMLEHSRTDSGEKRPTDLNALADEYLKIAYHGLRAKDKNGSTDRFNCELVTDFAADLGRIEVVPQEIGRVLLNLYNNAFYAVQQRQRLAQEGYQQTVEVHTSRVSDRVLIRVKDNGMGIPEAIKAKIFQPFFTTKPTGEGTGLGLSLSYDIVTKGHGGLLAVESREGEGTEFRITLPLLQPS</sequence>
<keyword evidence="5" id="KW-0175">Coiled coil</keyword>
<name>I2GK46_9BACT</name>
<keyword evidence="9" id="KW-1185">Reference proteome</keyword>
<comment type="caution">
    <text evidence="8">The sequence shown here is derived from an EMBL/GenBank/DDBJ whole genome shotgun (WGS) entry which is preliminary data.</text>
</comment>
<feature type="domain" description="Histidine kinase" evidence="7">
    <location>
        <begin position="664"/>
        <end position="908"/>
    </location>
</feature>
<keyword evidence="6" id="KW-0732">Signal</keyword>
<dbReference type="InterPro" id="IPR003594">
    <property type="entry name" value="HATPase_dom"/>
</dbReference>
<dbReference type="Gene3D" id="3.30.565.10">
    <property type="entry name" value="Histidine kinase-like ATPase, C-terminal domain"/>
    <property type="match status" value="1"/>
</dbReference>
<dbReference type="AlphaFoldDB" id="I2GK46"/>
<dbReference type="Gene3D" id="1.25.40.10">
    <property type="entry name" value="Tetratricopeptide repeat domain"/>
    <property type="match status" value="2"/>
</dbReference>
<dbReference type="Pfam" id="PF13424">
    <property type="entry name" value="TPR_12"/>
    <property type="match status" value="1"/>
</dbReference>
<dbReference type="PROSITE" id="PS50005">
    <property type="entry name" value="TPR"/>
    <property type="match status" value="1"/>
</dbReference>
<comment type="catalytic activity">
    <reaction evidence="1">
        <text>ATP + protein L-histidine = ADP + protein N-phospho-L-histidine.</text>
        <dbReference type="EC" id="2.7.13.3"/>
    </reaction>
</comment>
<feature type="repeat" description="TPR" evidence="4">
    <location>
        <begin position="364"/>
        <end position="397"/>
    </location>
</feature>
<dbReference type="InterPro" id="IPR036097">
    <property type="entry name" value="HisK_dim/P_sf"/>
</dbReference>
<dbReference type="SUPFAM" id="SSF48452">
    <property type="entry name" value="TPR-like"/>
    <property type="match status" value="1"/>
</dbReference>
<dbReference type="SMART" id="SM00388">
    <property type="entry name" value="HisKA"/>
    <property type="match status" value="1"/>
</dbReference>
<feature type="coiled-coil region" evidence="5">
    <location>
        <begin position="614"/>
        <end position="655"/>
    </location>
</feature>
<dbReference type="GO" id="GO:0000155">
    <property type="term" value="F:phosphorelay sensor kinase activity"/>
    <property type="evidence" value="ECO:0007669"/>
    <property type="project" value="InterPro"/>
</dbReference>
<dbReference type="PANTHER" id="PTHR43065:SF42">
    <property type="entry name" value="TWO-COMPONENT SENSOR PPRA"/>
    <property type="match status" value="1"/>
</dbReference>
<dbReference type="InterPro" id="IPR036890">
    <property type="entry name" value="HATPase_C_sf"/>
</dbReference>
<gene>
    <name evidence="8" type="ORF">BN8_03427</name>
</gene>
<dbReference type="PRINTS" id="PR00344">
    <property type="entry name" value="BCTRLSENSOR"/>
</dbReference>
<keyword evidence="8" id="KW-0808">Transferase</keyword>
<evidence type="ECO:0000259" key="7">
    <source>
        <dbReference type="PROSITE" id="PS50109"/>
    </source>
</evidence>
<dbReference type="eggNOG" id="COG4191">
    <property type="taxonomic scope" value="Bacteria"/>
</dbReference>
<dbReference type="InterPro" id="IPR003661">
    <property type="entry name" value="HisK_dim/P_dom"/>
</dbReference>
<keyword evidence="3" id="KW-0597">Phosphoprotein</keyword>
<reference evidence="8 9" key="1">
    <citation type="journal article" date="2012" name="J. Bacteriol.">
        <title>Genome Sequence of the Filamentous Bacterium Fibrisoma limi BUZ 3T.</title>
        <authorList>
            <person name="Filippini M."/>
            <person name="Qi W."/>
            <person name="Jaenicke S."/>
            <person name="Goesmann A."/>
            <person name="Smits T.H."/>
            <person name="Bagheri H.C."/>
        </authorList>
    </citation>
    <scope>NUCLEOTIDE SEQUENCE [LARGE SCALE GENOMIC DNA]</scope>
    <source>
        <strain evidence="9">BUZ 3T</strain>
    </source>
</reference>
<keyword evidence="4" id="KW-0802">TPR repeat</keyword>
<evidence type="ECO:0000256" key="2">
    <source>
        <dbReference type="ARBA" id="ARBA00012438"/>
    </source>
</evidence>
<proteinExistence type="predicted"/>
<dbReference type="SMART" id="SM00387">
    <property type="entry name" value="HATPase_c"/>
    <property type="match status" value="1"/>
</dbReference>
<dbReference type="STRING" id="1185876.BN8_03427"/>
<dbReference type="InterPro" id="IPR004358">
    <property type="entry name" value="Sig_transdc_His_kin-like_C"/>
</dbReference>
<dbReference type="SUPFAM" id="SSF55874">
    <property type="entry name" value="ATPase domain of HSP90 chaperone/DNA topoisomerase II/histidine kinase"/>
    <property type="match status" value="1"/>
</dbReference>
<evidence type="ECO:0000313" key="8">
    <source>
        <dbReference type="EMBL" id="CCH54271.1"/>
    </source>
</evidence>
<dbReference type="PROSITE" id="PS50109">
    <property type="entry name" value="HIS_KIN"/>
    <property type="match status" value="1"/>
</dbReference>
<dbReference type="Pfam" id="PF02518">
    <property type="entry name" value="HATPase_c"/>
    <property type="match status" value="1"/>
</dbReference>
<dbReference type="CDD" id="cd00082">
    <property type="entry name" value="HisKA"/>
    <property type="match status" value="1"/>
</dbReference>
<protein>
    <recommendedName>
        <fullName evidence="2">histidine kinase</fullName>
        <ecNumber evidence="2">2.7.13.3</ecNumber>
    </recommendedName>
</protein>
<evidence type="ECO:0000313" key="9">
    <source>
        <dbReference type="Proteomes" id="UP000009309"/>
    </source>
</evidence>
<dbReference type="InterPro" id="IPR011990">
    <property type="entry name" value="TPR-like_helical_dom_sf"/>
</dbReference>
<accession>I2GK46</accession>
<dbReference type="EC" id="2.7.13.3" evidence="2"/>
<evidence type="ECO:0000256" key="1">
    <source>
        <dbReference type="ARBA" id="ARBA00000085"/>
    </source>
</evidence>
<feature type="signal peptide" evidence="6">
    <location>
        <begin position="1"/>
        <end position="20"/>
    </location>
</feature>